<comment type="caution">
    <text evidence="5">The sequence shown here is derived from an EMBL/GenBank/DDBJ whole genome shotgun (WGS) entry which is preliminary data.</text>
</comment>
<proteinExistence type="inferred from homology"/>
<name>A0A1Y1XVQ5_9FUNG</name>
<evidence type="ECO:0000256" key="1">
    <source>
        <dbReference type="ARBA" id="ARBA00007429"/>
    </source>
</evidence>
<dbReference type="GO" id="GO:0005874">
    <property type="term" value="C:microtubule"/>
    <property type="evidence" value="ECO:0007669"/>
    <property type="project" value="UniProtKB-KW"/>
</dbReference>
<dbReference type="OrthoDB" id="5877028at2759"/>
<gene>
    <name evidence="5" type="ORF">K493DRAFT_318394</name>
</gene>
<feature type="coiled-coil region" evidence="3">
    <location>
        <begin position="27"/>
        <end position="184"/>
    </location>
</feature>
<dbReference type="STRING" id="1314790.A0A1Y1XVQ5"/>
<feature type="region of interest" description="Disordered" evidence="4">
    <location>
        <begin position="185"/>
        <end position="233"/>
    </location>
</feature>
<evidence type="ECO:0000313" key="5">
    <source>
        <dbReference type="EMBL" id="ORX89837.1"/>
    </source>
</evidence>
<keyword evidence="2 3" id="KW-0175">Coiled coil</keyword>
<evidence type="ECO:0000256" key="3">
    <source>
        <dbReference type="SAM" id="Coils"/>
    </source>
</evidence>
<dbReference type="GO" id="GO:0005871">
    <property type="term" value="C:kinesin complex"/>
    <property type="evidence" value="ECO:0007669"/>
    <property type="project" value="TreeGrafter"/>
</dbReference>
<evidence type="ECO:0000256" key="2">
    <source>
        <dbReference type="ARBA" id="ARBA00023054"/>
    </source>
</evidence>
<comment type="similarity">
    <text evidence="1">Belongs to the nudE family.</text>
</comment>
<dbReference type="GO" id="GO:0007059">
    <property type="term" value="P:chromosome segregation"/>
    <property type="evidence" value="ECO:0007669"/>
    <property type="project" value="TreeGrafter"/>
</dbReference>
<dbReference type="GO" id="GO:0007020">
    <property type="term" value="P:microtubule nucleation"/>
    <property type="evidence" value="ECO:0007669"/>
    <property type="project" value="TreeGrafter"/>
</dbReference>
<dbReference type="GO" id="GO:0000776">
    <property type="term" value="C:kinetochore"/>
    <property type="evidence" value="ECO:0007669"/>
    <property type="project" value="TreeGrafter"/>
</dbReference>
<sequence>MSTTTFQTPSEEVLYWKTMALSWEKELADTRLTLDDFQTSSRELEEELERELHILEEQNKKLSTQNQSLVHELDELTQKHQASCLSSGQSIYSLQKELENLREEYDLSQRKAVNLEMDNEELESFKRAAHSSILDMEKKYNEAREWKERYEQESRKRGQMREEIQRLKDELQDLENELRVVRSHSPISPALSPTPFNFPPTPTPCKRSAQDSEAPGTHSPSLSPTPPSPVPTARRLSEYRRKGGSSVSTLQEIMERVKTLENRLISCRTRVKPFLPNSHTNPTKARTPALPPAEAGEMLTQPGVW</sequence>
<evidence type="ECO:0000256" key="4">
    <source>
        <dbReference type="SAM" id="MobiDB-lite"/>
    </source>
</evidence>
<dbReference type="GO" id="GO:0051642">
    <property type="term" value="P:centrosome localization"/>
    <property type="evidence" value="ECO:0007669"/>
    <property type="project" value="TreeGrafter"/>
</dbReference>
<reference evidence="5 6" key="1">
    <citation type="submission" date="2016-07" db="EMBL/GenBank/DDBJ databases">
        <title>Pervasive Adenine N6-methylation of Active Genes in Fungi.</title>
        <authorList>
            <consortium name="DOE Joint Genome Institute"/>
            <person name="Mondo S.J."/>
            <person name="Dannebaum R.O."/>
            <person name="Kuo R.C."/>
            <person name="Labutti K."/>
            <person name="Haridas S."/>
            <person name="Kuo A."/>
            <person name="Salamov A."/>
            <person name="Ahrendt S.R."/>
            <person name="Lipzen A."/>
            <person name="Sullivan W."/>
            <person name="Andreopoulos W.B."/>
            <person name="Clum A."/>
            <person name="Lindquist E."/>
            <person name="Daum C."/>
            <person name="Ramamoorthy G.K."/>
            <person name="Gryganskyi A."/>
            <person name="Culley D."/>
            <person name="Magnuson J.K."/>
            <person name="James T.Y."/>
            <person name="O'Malley M.A."/>
            <person name="Stajich J.E."/>
            <person name="Spatafora J.W."/>
            <person name="Visel A."/>
            <person name="Grigoriev I.V."/>
        </authorList>
    </citation>
    <scope>NUCLEOTIDE SEQUENCE [LARGE SCALE GENOMIC DNA]</scope>
    <source>
        <strain evidence="5 6">CBS 931.73</strain>
    </source>
</reference>
<dbReference type="EMBL" id="MCFE01000418">
    <property type="protein sequence ID" value="ORX89837.1"/>
    <property type="molecule type" value="Genomic_DNA"/>
</dbReference>
<dbReference type="PANTHER" id="PTHR10921:SF1">
    <property type="entry name" value="NUCLEAR DISTRIBUTION PROTEIN NUDE HOMOLOG"/>
    <property type="match status" value="1"/>
</dbReference>
<organism evidence="5 6">
    <name type="scientific">Basidiobolus meristosporus CBS 931.73</name>
    <dbReference type="NCBI Taxonomy" id="1314790"/>
    <lineage>
        <taxon>Eukaryota</taxon>
        <taxon>Fungi</taxon>
        <taxon>Fungi incertae sedis</taxon>
        <taxon>Zoopagomycota</taxon>
        <taxon>Entomophthoromycotina</taxon>
        <taxon>Basidiobolomycetes</taxon>
        <taxon>Basidiobolales</taxon>
        <taxon>Basidiobolaceae</taxon>
        <taxon>Basidiobolus</taxon>
    </lineage>
</organism>
<dbReference type="GO" id="GO:0000132">
    <property type="term" value="P:establishment of mitotic spindle orientation"/>
    <property type="evidence" value="ECO:0007669"/>
    <property type="project" value="TreeGrafter"/>
</dbReference>
<feature type="region of interest" description="Disordered" evidence="4">
    <location>
        <begin position="275"/>
        <end position="305"/>
    </location>
</feature>
<dbReference type="Proteomes" id="UP000193498">
    <property type="component" value="Unassembled WGS sequence"/>
</dbReference>
<dbReference type="Gene3D" id="6.10.250.1080">
    <property type="match status" value="1"/>
</dbReference>
<dbReference type="AlphaFoldDB" id="A0A1Y1XVQ5"/>
<dbReference type="InParanoid" id="A0A1Y1XVQ5"/>
<dbReference type="InterPro" id="IPR033494">
    <property type="entry name" value="NUDE"/>
</dbReference>
<dbReference type="PANTHER" id="PTHR10921">
    <property type="entry name" value="NUCLEAR DISTRIBUTION PROTEIN NUDE HOMOLOG 1"/>
    <property type="match status" value="1"/>
</dbReference>
<protein>
    <submittedName>
        <fullName evidence="5">Uncharacterized protein</fullName>
    </submittedName>
</protein>
<keyword evidence="6" id="KW-1185">Reference proteome</keyword>
<accession>A0A1Y1XVQ5</accession>
<dbReference type="GO" id="GO:0008017">
    <property type="term" value="F:microtubule binding"/>
    <property type="evidence" value="ECO:0007669"/>
    <property type="project" value="InterPro"/>
</dbReference>
<evidence type="ECO:0000313" key="6">
    <source>
        <dbReference type="Proteomes" id="UP000193498"/>
    </source>
</evidence>
<dbReference type="GO" id="GO:0047496">
    <property type="term" value="P:vesicle transport along microtubule"/>
    <property type="evidence" value="ECO:0007669"/>
    <property type="project" value="TreeGrafter"/>
</dbReference>